<comment type="caution">
    <text evidence="2">The sequence shown here is derived from an EMBL/GenBank/DDBJ whole genome shotgun (WGS) entry which is preliminary data.</text>
</comment>
<feature type="transmembrane region" description="Helical" evidence="1">
    <location>
        <begin position="154"/>
        <end position="172"/>
    </location>
</feature>
<keyword evidence="1" id="KW-0812">Transmembrane</keyword>
<gene>
    <name evidence="2" type="ORF">ACFPRK_22795</name>
</gene>
<dbReference type="RefSeq" id="WP_244167302.1">
    <property type="nucleotide sequence ID" value="NZ_JBHSKI010000010.1"/>
</dbReference>
<dbReference type="Proteomes" id="UP001596208">
    <property type="component" value="Unassembled WGS sequence"/>
</dbReference>
<protein>
    <recommendedName>
        <fullName evidence="4">Integral membrane protein</fullName>
    </recommendedName>
</protein>
<evidence type="ECO:0000313" key="2">
    <source>
        <dbReference type="EMBL" id="MFC5173393.1"/>
    </source>
</evidence>
<name>A0ABW0B869_9ACTN</name>
<keyword evidence="3" id="KW-1185">Reference proteome</keyword>
<reference evidence="3" key="1">
    <citation type="journal article" date="2019" name="Int. J. Syst. Evol. Microbiol.">
        <title>The Global Catalogue of Microorganisms (GCM) 10K type strain sequencing project: providing services to taxonomists for standard genome sequencing and annotation.</title>
        <authorList>
            <consortium name="The Broad Institute Genomics Platform"/>
            <consortium name="The Broad Institute Genome Sequencing Center for Infectious Disease"/>
            <person name="Wu L."/>
            <person name="Ma J."/>
        </authorList>
    </citation>
    <scope>NUCLEOTIDE SEQUENCE [LARGE SCALE GENOMIC DNA]</scope>
    <source>
        <strain evidence="3">CGMCC 4.1721</strain>
    </source>
</reference>
<keyword evidence="1" id="KW-1133">Transmembrane helix</keyword>
<feature type="transmembrane region" description="Helical" evidence="1">
    <location>
        <begin position="126"/>
        <end position="148"/>
    </location>
</feature>
<keyword evidence="1" id="KW-0472">Membrane</keyword>
<accession>A0ABW0B869</accession>
<evidence type="ECO:0000313" key="3">
    <source>
        <dbReference type="Proteomes" id="UP001596208"/>
    </source>
</evidence>
<sequence>MKKYAKAAARWAAPAVILLQVVLVWSEVLSVGQAVVVGVTLEVLLLGVVLAEIALARRTYRVSRAEGADGQQAVDEALRAVLPGPVAKAVGMELGLLRSMWTWLRRRRDIAPGQEPLSYGSQIRPVMWVMICLTPLEILAIELLLPWAAVRITLLVLALYGTVWVLGFLGALSSRPHVVGNGVLTLRFVHFVSVSVPLRGEVSVQEVRHSGYKKAVNIKDGILAMPIGDSTNVAVTLSAPVPVRPKPGAPEQEVSEIRFSADDPGAALTLLQGCSLQVPSEGRTSE</sequence>
<feature type="transmembrane region" description="Helical" evidence="1">
    <location>
        <begin position="31"/>
        <end position="55"/>
    </location>
</feature>
<organism evidence="2 3">
    <name type="scientific">Streptomyces mutomycini</name>
    <dbReference type="NCBI Taxonomy" id="284036"/>
    <lineage>
        <taxon>Bacteria</taxon>
        <taxon>Bacillati</taxon>
        <taxon>Actinomycetota</taxon>
        <taxon>Actinomycetes</taxon>
        <taxon>Kitasatosporales</taxon>
        <taxon>Streptomycetaceae</taxon>
        <taxon>Streptomyces</taxon>
    </lineage>
</organism>
<dbReference type="EMBL" id="JBHSKI010000010">
    <property type="protein sequence ID" value="MFC5173393.1"/>
    <property type="molecule type" value="Genomic_DNA"/>
</dbReference>
<evidence type="ECO:0008006" key="4">
    <source>
        <dbReference type="Google" id="ProtNLM"/>
    </source>
</evidence>
<evidence type="ECO:0000256" key="1">
    <source>
        <dbReference type="SAM" id="Phobius"/>
    </source>
</evidence>
<feature type="transmembrane region" description="Helical" evidence="1">
    <location>
        <begin position="7"/>
        <end position="25"/>
    </location>
</feature>
<proteinExistence type="predicted"/>